<dbReference type="AlphaFoldDB" id="A0AAW2M9Y5"/>
<accession>A0AAW2M9Y5</accession>
<gene>
    <name evidence="1" type="ORF">Sangu_1860800</name>
</gene>
<evidence type="ECO:0000313" key="1">
    <source>
        <dbReference type="EMBL" id="KAL0327828.1"/>
    </source>
</evidence>
<reference evidence="1" key="2">
    <citation type="journal article" date="2024" name="Plant">
        <title>Genomic evolution and insights into agronomic trait innovations of Sesamum species.</title>
        <authorList>
            <person name="Miao H."/>
            <person name="Wang L."/>
            <person name="Qu L."/>
            <person name="Liu H."/>
            <person name="Sun Y."/>
            <person name="Le M."/>
            <person name="Wang Q."/>
            <person name="Wei S."/>
            <person name="Zheng Y."/>
            <person name="Lin W."/>
            <person name="Duan Y."/>
            <person name="Cao H."/>
            <person name="Xiong S."/>
            <person name="Wang X."/>
            <person name="Wei L."/>
            <person name="Li C."/>
            <person name="Ma Q."/>
            <person name="Ju M."/>
            <person name="Zhao R."/>
            <person name="Li G."/>
            <person name="Mu C."/>
            <person name="Tian Q."/>
            <person name="Mei H."/>
            <person name="Zhang T."/>
            <person name="Gao T."/>
            <person name="Zhang H."/>
        </authorList>
    </citation>
    <scope>NUCLEOTIDE SEQUENCE</scope>
    <source>
        <strain evidence="1">G01</strain>
    </source>
</reference>
<dbReference type="EMBL" id="JACGWK010000011">
    <property type="protein sequence ID" value="KAL0327828.1"/>
    <property type="molecule type" value="Genomic_DNA"/>
</dbReference>
<reference evidence="1" key="1">
    <citation type="submission" date="2020-06" db="EMBL/GenBank/DDBJ databases">
        <authorList>
            <person name="Li T."/>
            <person name="Hu X."/>
            <person name="Zhang T."/>
            <person name="Song X."/>
            <person name="Zhang H."/>
            <person name="Dai N."/>
            <person name="Sheng W."/>
            <person name="Hou X."/>
            <person name="Wei L."/>
        </authorList>
    </citation>
    <scope>NUCLEOTIDE SEQUENCE</scope>
    <source>
        <strain evidence="1">G01</strain>
        <tissue evidence="1">Leaf</tissue>
    </source>
</reference>
<proteinExistence type="predicted"/>
<protein>
    <submittedName>
        <fullName evidence="1">Uncharacterized protein</fullName>
    </submittedName>
</protein>
<sequence length="149" mass="17341">MSEGVEEDTKVFEVIEKLKVIMALGICRDVKEDGELLESVLWILGFCYNTFTHEELLLIRMNIRFPSAHKFVVPSLGQRIREPPPPSDIFSVLIFVVDLLSIPTRKVIRSYGPYIRQFMPNSLCVLRSSDINFKRRGYPYFNWFHALSN</sequence>
<comment type="caution">
    <text evidence="1">The sequence shown here is derived from an EMBL/GenBank/DDBJ whole genome shotgun (WGS) entry which is preliminary data.</text>
</comment>
<organism evidence="1">
    <name type="scientific">Sesamum angustifolium</name>
    <dbReference type="NCBI Taxonomy" id="2727405"/>
    <lineage>
        <taxon>Eukaryota</taxon>
        <taxon>Viridiplantae</taxon>
        <taxon>Streptophyta</taxon>
        <taxon>Embryophyta</taxon>
        <taxon>Tracheophyta</taxon>
        <taxon>Spermatophyta</taxon>
        <taxon>Magnoliopsida</taxon>
        <taxon>eudicotyledons</taxon>
        <taxon>Gunneridae</taxon>
        <taxon>Pentapetalae</taxon>
        <taxon>asterids</taxon>
        <taxon>lamiids</taxon>
        <taxon>Lamiales</taxon>
        <taxon>Pedaliaceae</taxon>
        <taxon>Sesamum</taxon>
    </lineage>
</organism>
<name>A0AAW2M9Y5_9LAMI</name>